<dbReference type="AlphaFoldDB" id="A0A8J4D090"/>
<reference evidence="1" key="1">
    <citation type="journal article" date="2021" name="Proc. Natl. Acad. Sci. U.S.A.">
        <title>Three genomes in the algal genus Volvox reveal the fate of a haploid sex-determining region after a transition to homothallism.</title>
        <authorList>
            <person name="Yamamoto K."/>
            <person name="Hamaji T."/>
            <person name="Kawai-Toyooka H."/>
            <person name="Matsuzaki R."/>
            <person name="Takahashi F."/>
            <person name="Nishimura Y."/>
            <person name="Kawachi M."/>
            <person name="Noguchi H."/>
            <person name="Minakuchi Y."/>
            <person name="Umen J.G."/>
            <person name="Toyoda A."/>
            <person name="Nozaki H."/>
        </authorList>
    </citation>
    <scope>NUCLEOTIDE SEQUENCE</scope>
    <source>
        <strain evidence="1">NIES-3786</strain>
    </source>
</reference>
<evidence type="ECO:0000313" key="2">
    <source>
        <dbReference type="Proteomes" id="UP000747110"/>
    </source>
</evidence>
<organism evidence="1 2">
    <name type="scientific">Volvox reticuliferus</name>
    <dbReference type="NCBI Taxonomy" id="1737510"/>
    <lineage>
        <taxon>Eukaryota</taxon>
        <taxon>Viridiplantae</taxon>
        <taxon>Chlorophyta</taxon>
        <taxon>core chlorophytes</taxon>
        <taxon>Chlorophyceae</taxon>
        <taxon>CS clade</taxon>
        <taxon>Chlamydomonadales</taxon>
        <taxon>Volvocaceae</taxon>
        <taxon>Volvox</taxon>
    </lineage>
</organism>
<evidence type="ECO:0000313" key="1">
    <source>
        <dbReference type="EMBL" id="GIL93246.1"/>
    </source>
</evidence>
<feature type="non-terminal residue" evidence="1">
    <location>
        <position position="105"/>
    </location>
</feature>
<proteinExistence type="predicted"/>
<keyword evidence="2" id="KW-1185">Reference proteome</keyword>
<accession>A0A8J4D090</accession>
<protein>
    <submittedName>
        <fullName evidence="1">Uncharacterized protein</fullName>
    </submittedName>
</protein>
<comment type="caution">
    <text evidence="1">The sequence shown here is derived from an EMBL/GenBank/DDBJ whole genome shotgun (WGS) entry which is preliminary data.</text>
</comment>
<gene>
    <name evidence="1" type="ORF">Vretifemale_20664</name>
</gene>
<name>A0A8J4D090_9CHLO</name>
<sequence>KHSRIGDAAGDDYVGVSGEAVAMVGADAVEDLDLVAEEEAAAAMLAGSGPDEAGSSEPGWRHVVPPQGQLWTADIDRADKSCGQTHTQAGERGCTIHGRHQLDVF</sequence>
<dbReference type="Proteomes" id="UP000747110">
    <property type="component" value="Unassembled WGS sequence"/>
</dbReference>
<dbReference type="EMBL" id="BNCP01000091">
    <property type="protein sequence ID" value="GIL93246.1"/>
    <property type="molecule type" value="Genomic_DNA"/>
</dbReference>